<keyword evidence="11 17" id="KW-0408">Iron</keyword>
<keyword evidence="20" id="KW-1185">Reference proteome</keyword>
<dbReference type="GO" id="GO:0106261">
    <property type="term" value="F:tRNA uridine(34) acetyltransferase activity"/>
    <property type="evidence" value="ECO:0007669"/>
    <property type="project" value="UniProtKB-EC"/>
</dbReference>
<feature type="binding site" evidence="17">
    <location>
        <position position="127"/>
    </location>
    <ligand>
        <name>[4Fe-4S] cluster</name>
        <dbReference type="ChEBI" id="CHEBI:49883"/>
        <note>4Fe-4S-S-AdoMet</note>
    </ligand>
</feature>
<evidence type="ECO:0000256" key="14">
    <source>
        <dbReference type="ARBA" id="ARBA00023315"/>
    </source>
</evidence>
<dbReference type="FunFam" id="3.40.630.30:FF:000003">
    <property type="entry name" value="Elongator complex protein 3"/>
    <property type="match status" value="1"/>
</dbReference>
<keyword evidence="6 16" id="KW-0808">Transferase</keyword>
<evidence type="ECO:0000256" key="17">
    <source>
        <dbReference type="PIRSR" id="PIRSR005669-1"/>
    </source>
</evidence>
<evidence type="ECO:0000313" key="19">
    <source>
        <dbReference type="EMBL" id="EFX00598.1"/>
    </source>
</evidence>
<dbReference type="PANTHER" id="PTHR11135:SF0">
    <property type="entry name" value="ELONGATOR COMPLEX PROTEIN 3"/>
    <property type="match status" value="1"/>
</dbReference>
<dbReference type="Pfam" id="PF23613">
    <property type="entry name" value="ELP3_N"/>
    <property type="match status" value="1"/>
</dbReference>
<dbReference type="SUPFAM" id="SSF55729">
    <property type="entry name" value="Acyl-CoA N-acyltransferases (Nat)"/>
    <property type="match status" value="1"/>
</dbReference>
<dbReference type="InterPro" id="IPR006638">
    <property type="entry name" value="Elp3/MiaA/NifB-like_rSAM"/>
</dbReference>
<dbReference type="EMBL" id="GL629801">
    <property type="protein sequence ID" value="EFX00598.1"/>
    <property type="molecule type" value="Genomic_DNA"/>
</dbReference>
<dbReference type="STRING" id="655863.F0XP29"/>
<keyword evidence="13" id="KW-0496">Mitochondrion</keyword>
<dbReference type="GO" id="GO:0051539">
    <property type="term" value="F:4 iron, 4 sulfur cluster binding"/>
    <property type="evidence" value="ECO:0007669"/>
    <property type="project" value="UniProtKB-KW"/>
</dbReference>
<comment type="function">
    <text evidence="16">Catalytic tRNA acetyltransferase subunit of the elongator complex, which is required for multiple tRNA modifications, including mcm5U (5-methoxycarbonylmethyl uridine), mcm5s2U (5-methoxycarbonylmethyl-2-thiouridine), and ncm5U (5-carbamoylmethyl uridine). In the elongator complex, acts as a tRNA uridine(34) acetyltransferase by mediating formation of carboxymethyluridine in the wobble base at position 34 in tRNAs.</text>
</comment>
<keyword evidence="12 16" id="KW-0411">Iron-sulfur</keyword>
<evidence type="ECO:0000256" key="11">
    <source>
        <dbReference type="ARBA" id="ARBA00023004"/>
    </source>
</evidence>
<keyword evidence="7 16" id="KW-0949">S-adenosyl-L-methionine</keyword>
<evidence type="ECO:0000256" key="15">
    <source>
        <dbReference type="ARBA" id="ARBA00047372"/>
    </source>
</evidence>
<dbReference type="GO" id="GO:0002926">
    <property type="term" value="P:tRNA wobble base 5-methoxycarbonylmethyl-2-thiouridinylation"/>
    <property type="evidence" value="ECO:0007669"/>
    <property type="project" value="EnsemblFungi"/>
</dbReference>
<dbReference type="SMART" id="SM00729">
    <property type="entry name" value="Elp3"/>
    <property type="match status" value="1"/>
</dbReference>
<dbReference type="InterPro" id="IPR032432">
    <property type="entry name" value="Radical_SAM_C"/>
</dbReference>
<evidence type="ECO:0000259" key="18">
    <source>
        <dbReference type="PROSITE" id="PS51186"/>
    </source>
</evidence>
<keyword evidence="4" id="KW-0004">4Fe-4S</keyword>
<protein>
    <recommendedName>
        <fullName evidence="3 16">Elongator complex protein 3</fullName>
        <ecNumber evidence="16">2.3.1.-</ecNumber>
    </recommendedName>
</protein>
<dbReference type="SFLD" id="SFLDG01086">
    <property type="entry name" value="elongater_protein-like"/>
    <property type="match status" value="1"/>
</dbReference>
<dbReference type="InterPro" id="IPR007197">
    <property type="entry name" value="rSAM"/>
</dbReference>
<dbReference type="GO" id="GO:0140018">
    <property type="term" value="P:regulation of cytoplasmic translational fidelity"/>
    <property type="evidence" value="ECO:0007669"/>
    <property type="project" value="EnsemblFungi"/>
</dbReference>
<gene>
    <name evidence="19" type="ORF">CMQ_7600</name>
</gene>
<evidence type="ECO:0000313" key="20">
    <source>
        <dbReference type="Proteomes" id="UP000007796"/>
    </source>
</evidence>
<evidence type="ECO:0000256" key="7">
    <source>
        <dbReference type="ARBA" id="ARBA00022691"/>
    </source>
</evidence>
<dbReference type="AlphaFoldDB" id="F0XP29"/>
<comment type="catalytic activity">
    <reaction evidence="15">
        <text>uridine(34) in tRNA + acetyl-CoA + S-adenosyl-L-methionine + H2O = 5-(carboxymethyl)uridine(34) in tRNA + 5'-deoxyadenosine + L-methionine + CoA + 2 H(+)</text>
        <dbReference type="Rhea" id="RHEA:61020"/>
        <dbReference type="Rhea" id="RHEA-COMP:10407"/>
        <dbReference type="Rhea" id="RHEA-COMP:11727"/>
        <dbReference type="ChEBI" id="CHEBI:15377"/>
        <dbReference type="ChEBI" id="CHEBI:15378"/>
        <dbReference type="ChEBI" id="CHEBI:17319"/>
        <dbReference type="ChEBI" id="CHEBI:57287"/>
        <dbReference type="ChEBI" id="CHEBI:57288"/>
        <dbReference type="ChEBI" id="CHEBI:57844"/>
        <dbReference type="ChEBI" id="CHEBI:59789"/>
        <dbReference type="ChEBI" id="CHEBI:65315"/>
        <dbReference type="ChEBI" id="CHEBI:74882"/>
        <dbReference type="EC" id="2.3.1.311"/>
    </reaction>
    <physiologicalReaction direction="left-to-right" evidence="15">
        <dbReference type="Rhea" id="RHEA:61021"/>
    </physiologicalReaction>
</comment>
<dbReference type="InterPro" id="IPR034687">
    <property type="entry name" value="ELP3-like"/>
</dbReference>
<dbReference type="PIRSF" id="PIRSF005669">
    <property type="entry name" value="Hist_AcTrfase_ELP3"/>
    <property type="match status" value="1"/>
</dbReference>
<comment type="cofactor">
    <cofactor evidence="16 17">
        <name>[4Fe-4S] cluster</name>
        <dbReference type="ChEBI" id="CHEBI:49883"/>
    </cofactor>
    <text evidence="16 17">Binds 1 [4Fe-4S] cluster. The cluster is coordinated with 3 cysteines and an exchangeable S-adenosyl-L-methionine.</text>
</comment>
<evidence type="ECO:0000256" key="3">
    <source>
        <dbReference type="ARBA" id="ARBA00020266"/>
    </source>
</evidence>
<evidence type="ECO:0000256" key="5">
    <source>
        <dbReference type="ARBA" id="ARBA00022555"/>
    </source>
</evidence>
<evidence type="ECO:0000256" key="9">
    <source>
        <dbReference type="ARBA" id="ARBA00022723"/>
    </source>
</evidence>
<dbReference type="InterPro" id="IPR039661">
    <property type="entry name" value="ELP3"/>
</dbReference>
<feature type="binding site" evidence="17">
    <location>
        <position position="117"/>
    </location>
    <ligand>
        <name>[4Fe-4S] cluster</name>
        <dbReference type="ChEBI" id="CHEBI:49883"/>
        <note>4Fe-4S-S-AdoMet</note>
    </ligand>
</feature>
<dbReference type="Gene3D" id="3.40.630.30">
    <property type="match status" value="1"/>
</dbReference>
<dbReference type="GO" id="GO:0005737">
    <property type="term" value="C:cytoplasm"/>
    <property type="evidence" value="ECO:0007669"/>
    <property type="project" value="EnsemblFungi"/>
</dbReference>
<dbReference type="RefSeq" id="XP_014170080.1">
    <property type="nucleotide sequence ID" value="XM_014314605.1"/>
</dbReference>
<dbReference type="InterPro" id="IPR056591">
    <property type="entry name" value="ELP3-like_N"/>
</dbReference>
<keyword evidence="14 16" id="KW-0012">Acyltransferase</keyword>
<dbReference type="CDD" id="cd01335">
    <property type="entry name" value="Radical_SAM"/>
    <property type="match status" value="1"/>
</dbReference>
<evidence type="ECO:0000256" key="6">
    <source>
        <dbReference type="ARBA" id="ARBA00022679"/>
    </source>
</evidence>
<dbReference type="HOGENOM" id="CLU_025983_2_1_1"/>
<dbReference type="FunCoup" id="F0XP29">
    <property type="interactions" value="911"/>
</dbReference>
<dbReference type="GO" id="GO:0046872">
    <property type="term" value="F:metal ion binding"/>
    <property type="evidence" value="ECO:0007669"/>
    <property type="project" value="UniProtKB-KW"/>
</dbReference>
<dbReference type="Pfam" id="PF00583">
    <property type="entry name" value="Acetyltransf_1"/>
    <property type="match status" value="1"/>
</dbReference>
<evidence type="ECO:0000256" key="2">
    <source>
        <dbReference type="ARBA" id="ARBA00005494"/>
    </source>
</evidence>
<dbReference type="SFLD" id="SFLDS00029">
    <property type="entry name" value="Radical_SAM"/>
    <property type="match status" value="1"/>
</dbReference>
<dbReference type="UniPathway" id="UPA00988"/>
<dbReference type="GO" id="GO:0033588">
    <property type="term" value="C:elongator holoenzyme complex"/>
    <property type="evidence" value="ECO:0007669"/>
    <property type="project" value="EnsemblFungi"/>
</dbReference>
<dbReference type="GeneID" id="25981163"/>
<dbReference type="PANTHER" id="PTHR11135">
    <property type="entry name" value="HISTONE ACETYLTRANSFERASE-RELATED"/>
    <property type="match status" value="1"/>
</dbReference>
<dbReference type="InterPro" id="IPR000182">
    <property type="entry name" value="GNAT_dom"/>
</dbReference>
<evidence type="ECO:0000256" key="8">
    <source>
        <dbReference type="ARBA" id="ARBA00022694"/>
    </source>
</evidence>
<reference evidence="19 20" key="1">
    <citation type="journal article" date="2011" name="Proc. Natl. Acad. Sci. U.S.A.">
        <title>Genome and transcriptome analyses of the mountain pine beetle-fungal symbiont Grosmannia clavigera, a lodgepole pine pathogen.</title>
        <authorList>
            <person name="DiGuistini S."/>
            <person name="Wang Y."/>
            <person name="Liao N.Y."/>
            <person name="Taylor G."/>
            <person name="Tanguay P."/>
            <person name="Feau N."/>
            <person name="Henrissat B."/>
            <person name="Chan S.K."/>
            <person name="Hesse-Orce U."/>
            <person name="Alamouti S.M."/>
            <person name="Tsui C.K.M."/>
            <person name="Docking R.T."/>
            <person name="Levasseur A."/>
            <person name="Haridas S."/>
            <person name="Robertson G."/>
            <person name="Birol I."/>
            <person name="Holt R.A."/>
            <person name="Marra M.A."/>
            <person name="Hamelin R.C."/>
            <person name="Hirst M."/>
            <person name="Jones S.J.M."/>
            <person name="Bohlmann J."/>
            <person name="Breuil C."/>
        </authorList>
    </citation>
    <scope>NUCLEOTIDE SEQUENCE [LARGE SCALE GENOMIC DNA]</scope>
    <source>
        <strain evidence="20">kw1407 / UAMH 11150</strain>
    </source>
</reference>
<dbReference type="InterPro" id="IPR016181">
    <property type="entry name" value="Acyl_CoA_acyltransferase"/>
</dbReference>
<sequence length="539" mass="60513">MATSTVTETVSKRGKETLPPENERFLRCCADIAHALIEDFEEAAKNPKRAQRDINLNSLRSKYARKHKVNGVPPLTAIIAAVPEHYKKYILPKLVAKPIRTSSGIAVVAVMCKPHRCPHIAYTGNICVYCPGAGSDQLKALGHSVDKVEYIIMGGTFMSLPESYREGFIAQLHNALSGYQTSNVDEAVSAGEMSNTKCVGITIETRPDYCLQPHLSSMLRYGCTRLEIGVQSLYEDVARDTNRGHTVAAVAETFCLAKDAGYKVVSHMMPDLPNVGMERDLDQFREYFENPAFRTDGLKIYPTLVIRGTGLYELWRTGRYQNYTPNGLVDLVARILALVPPWTRIYRVQRDIPMPLVTSGVENGNLRELALARMKDFGTTCRDVRTREVGINEVKHKVRPNQVELVRRDYTANGGWETFLAYEDPKQDILVGLLRLRKCSEKYTFREELVGQPTSLVRELHVYGTAVPVHARDPKKFQHQGFGTLLMEEAERIARDEHGSDKISVISGVGVRSYYAKLGYWLDGPYMSKWLDGRPGPSP</sequence>
<dbReference type="eggNOG" id="KOG2535">
    <property type="taxonomic scope" value="Eukaryota"/>
</dbReference>
<evidence type="ECO:0000256" key="4">
    <source>
        <dbReference type="ARBA" id="ARBA00022485"/>
    </source>
</evidence>
<feature type="binding site" evidence="17">
    <location>
        <position position="130"/>
    </location>
    <ligand>
        <name>[4Fe-4S] cluster</name>
        <dbReference type="ChEBI" id="CHEBI:49883"/>
        <note>4Fe-4S-S-AdoMet</note>
    </ligand>
</feature>
<dbReference type="GO" id="GO:0000049">
    <property type="term" value="F:tRNA binding"/>
    <property type="evidence" value="ECO:0007669"/>
    <property type="project" value="UniProtKB-KW"/>
</dbReference>
<dbReference type="OrthoDB" id="10265243at2759"/>
<organism evidence="20">
    <name type="scientific">Grosmannia clavigera (strain kw1407 / UAMH 11150)</name>
    <name type="common">Blue stain fungus</name>
    <name type="synonym">Graphiocladiella clavigera</name>
    <dbReference type="NCBI Taxonomy" id="655863"/>
    <lineage>
        <taxon>Eukaryota</taxon>
        <taxon>Fungi</taxon>
        <taxon>Dikarya</taxon>
        <taxon>Ascomycota</taxon>
        <taxon>Pezizomycotina</taxon>
        <taxon>Sordariomycetes</taxon>
        <taxon>Sordariomycetidae</taxon>
        <taxon>Ophiostomatales</taxon>
        <taxon>Ophiostomataceae</taxon>
        <taxon>Leptographium</taxon>
    </lineage>
</organism>
<evidence type="ECO:0000256" key="16">
    <source>
        <dbReference type="PIRNR" id="PIRNR005669"/>
    </source>
</evidence>
<name>F0XP29_GROCL</name>
<dbReference type="SUPFAM" id="SSF102114">
    <property type="entry name" value="Radical SAM enzymes"/>
    <property type="match status" value="1"/>
</dbReference>
<accession>F0XP29</accession>
<comment type="similarity">
    <text evidence="2 16">Belongs to the ELP3 family.</text>
</comment>
<keyword evidence="5 16" id="KW-0820">tRNA-binding</keyword>
<comment type="pathway">
    <text evidence="1">tRNA modification; 5-methoxycarbonylmethyl-2-thiouridine-tRNA biosynthesis.</text>
</comment>
<evidence type="ECO:0000256" key="13">
    <source>
        <dbReference type="ARBA" id="ARBA00023128"/>
    </source>
</evidence>
<dbReference type="PROSITE" id="PS51186">
    <property type="entry name" value="GNAT"/>
    <property type="match status" value="1"/>
</dbReference>
<dbReference type="Pfam" id="PF16199">
    <property type="entry name" value="Radical_SAM_C"/>
    <property type="match status" value="1"/>
</dbReference>
<keyword evidence="8 16" id="KW-0819">tRNA processing</keyword>
<dbReference type="InParanoid" id="F0XP29"/>
<evidence type="ECO:0000256" key="1">
    <source>
        <dbReference type="ARBA" id="ARBA00005043"/>
    </source>
</evidence>
<evidence type="ECO:0000256" key="12">
    <source>
        <dbReference type="ARBA" id="ARBA00023014"/>
    </source>
</evidence>
<keyword evidence="9 16" id="KW-0479">Metal-binding</keyword>
<dbReference type="EC" id="2.3.1.-" evidence="16"/>
<proteinExistence type="inferred from homology"/>
<dbReference type="Pfam" id="PF04055">
    <property type="entry name" value="Radical_SAM"/>
    <property type="match status" value="1"/>
</dbReference>
<dbReference type="GO" id="GO:0005634">
    <property type="term" value="C:nucleus"/>
    <property type="evidence" value="ECO:0007669"/>
    <property type="project" value="EnsemblFungi"/>
</dbReference>
<dbReference type="Proteomes" id="UP000007796">
    <property type="component" value="Unassembled WGS sequence"/>
</dbReference>
<feature type="domain" description="N-acetyltransferase" evidence="18">
    <location>
        <begin position="379"/>
        <end position="539"/>
    </location>
</feature>
<keyword evidence="10" id="KW-0694">RNA-binding</keyword>
<evidence type="ECO:0000256" key="10">
    <source>
        <dbReference type="ARBA" id="ARBA00022884"/>
    </source>
</evidence>
<dbReference type="InterPro" id="IPR058240">
    <property type="entry name" value="rSAM_sf"/>
</dbReference>
<dbReference type="NCBIfam" id="TIGR01211">
    <property type="entry name" value="ELP3"/>
    <property type="match status" value="1"/>
</dbReference>